<reference evidence="4" key="1">
    <citation type="submission" date="2019-03" db="EMBL/GenBank/DDBJ databases">
        <title>Improved annotation for the trematode Fasciola hepatica.</title>
        <authorList>
            <person name="Choi Y.-J."/>
            <person name="Martin J."/>
            <person name="Mitreva M."/>
        </authorList>
    </citation>
    <scope>NUCLEOTIDE SEQUENCE [LARGE SCALE GENOMIC DNA]</scope>
</reference>
<dbReference type="EMBL" id="JXXN02001160">
    <property type="protein sequence ID" value="THD25397.1"/>
    <property type="molecule type" value="Genomic_DNA"/>
</dbReference>
<feature type="region of interest" description="Disordered" evidence="1">
    <location>
        <begin position="1644"/>
        <end position="1705"/>
    </location>
</feature>
<keyword evidence="2" id="KW-1133">Transmembrane helix</keyword>
<name>A0A4E0RVN9_FASHE</name>
<protein>
    <recommendedName>
        <fullName evidence="3">Rotatin N-terminal domain-containing protein</fullName>
    </recommendedName>
</protein>
<feature type="transmembrane region" description="Helical" evidence="2">
    <location>
        <begin position="1121"/>
        <end position="1143"/>
    </location>
</feature>
<dbReference type="GO" id="GO:0005814">
    <property type="term" value="C:centriole"/>
    <property type="evidence" value="ECO:0007669"/>
    <property type="project" value="TreeGrafter"/>
</dbReference>
<sequence>MSASDCQMVPALVEKLDHPLEEIKCRALENILSKLQRSLLFVNASVVELIAQKLLIWIDSHPLLGAHSVLETLKILVKQHNAKSVVVYFGGLATLTRMRNAVTNIELKQLIDEITMELSDSALDCYPGGTPATANGLQKSTVHRKQKHTSGYFNFSGSSILGNSSSYLGLRQQATVSGIDHLGSFHRFFNSSNSEQLRLFNSSLASGATYQRKFVLHFPLLTLTKTDSDVLHASLKSLKSTENDVILAGIHFFEEVILQDFPAEIFLQRTAFVESLLNALVSRKMPVIHAAISALIGLCEKLLCRVYYHLDPNNFSVMPDFDIFCMTVLISVRKIVNEKCYESPDRSNTDSSAEGGLISANAAPAPGLPESTVVGEMGVCPELDNRCLSLTVLEFVCEVLRYLGHAVLPIVGENSSIVNVPDPKDAASDKDRNIMQHSHYRLEGKTLRLMRVAVDLFLAAVQPLTNTRVRVLQKDETDEFTNWMLIHVPPRCDLISPMDLPPNFVVSLEPWIMLLSTLSSSWIHHGPALGAVGWSATEFSHLIDSNAIPHEYERHMFVGVLNILFFLIASLFTPETALTVVPAELRAQFSMVLMDTSMLCTPCEFDHSAPVGLPAYVTLFSSAIFSTWQLLTRLQHAMRSLVQFLHYFEIRSENETMFSESLMHFAVDGLDALEIVGSTRFASSFVEFLNEVSISEADRQPDMICKGQTIMLRLLSHPNDSIRKTTYTHLHQVIQIRSSAERLLTGLLNGYTILPQTTWRTLRRLILLQTTPPEPFCGTVRPLSVSLAPYARVPQNQNERDNLGALALDWCLGFMTARGRQMWDNENQSLNYFSDESSVHDDTSDHVIASVCRLLMNPIPEVRSRAAVVLCNYLRHLCDRFIGTQSASQTSYSDSVRHVDGASVASESRSTVLDNLGQTSTLPTGLSTGRCDSEHKTSTPLLQLQKTDLKATADRLANSFIPVAYDSSGFIPAPPLLDQDNVPIQDPSQTADQDQLAGLLQVMQLFTDRDSDLGVRRAAGEQVAILIRHPPLLSSWLTNHGLEASCDLVLNSAQNLLRRAIRSDSSELFQPPSISMLPTSSVLLPILSRILRYAVIWSALARNSLFRKRDFVLHLIYLSHYILAFVPIFVTLFSFSYLAVLVAHPDSGGLHGHLIDLVTLIVFSPVIQSSEESPVCLPVGVASGFRLPFICPTYSFRLLWQDQENSTFKPLTDLLTVSMNASNEDHLVLEALLRRSIRCSWSIACHGSATLFIRHCLAVLGALPDAQKVDPVILDRNFKWVREYSPHPVSSFLLSLTAVQQASSHVNLVRALGMLLRSVHAHRLQEDTRLISTDPGGSENHQPDRVCWWVRAQLDRFLRTLPACSADFHILSSLLETIDEVSLCTTIPSVMALGSNTALCQWLLSVLVDKTGPLAYSLLQPGAGIGETDSRRLVSAKRRLIYHRLPRLLTNLTARLSAVEFCAVQRNLLTPCGLSETCRSASENKRIEFLELCLQWGYRALVSFVQDPFSDLVRLRLTLGVLCNVTASCSACLQRVRISLVLIKLRALALCVLAQLCRIPSWAKHFSSHQISLETQTLLSTHNRCIPHFGGKLWYLALSHLLDANECCAIRVQAVHLLLNLTALPMNPRECGIFLPPSLDRPGHTDVRLRPETGAVRGSSQSHSGSTPRNGEAQEEEDLGVVAAESRSVEISTGTSDRLPAGDRPTITVTDAEEDANTLDLRVLFNSDLESSEMRENFAELLEYLQPWFNELFSTSETLVDQVESTSDGNGQINVDRGDRSESLNPSSSGRPSLLLHISAVPRSSLLPCCYDSNGGDSAECEQHASGCVAEHPSRSNVDSSIQRSGTNDNPVRFPVNVLCTPLLVSALCQLLVNLLHRLPKLMPTELMRLRIHALLMNIVDPNLLEAVASDIENPQEQQNISTTRWCAQNTWLATRKHLVHCFADCLQVLRCQAAMHLATRSALKSDALFLARLIRSLKHYNHLEVWAPLWREVFALLTCLMVVLDPGGSDDQDLRLILQPLSARVDSWLRILLAMVDRAEIQLNSLQSGQSYPRNASQLCCKQARSALNFFIVALSYHRPQLANPVVEAIDALHQEQNSDQKDKCKSNHGPCSPSQDPQKPDIVIRLTRRLMVLVSSSSVLVDKASSGESYVYVVAYRRALRSALQTLLGCCRTAKVVAVEDTFLCRCAEHNRAGVTIRVLAHRLWPLALQDVRVLHALLALLTNLSADCPYAASALATNTAVSRPHPVACFFAVNQNDLSSARSGGPVRNRSSTGTFSGRNSPAYMMVDAPGAPSTTQSLVQYVCRLLGPLENSSGSLDYGLCIPSADRMSAIGGTSGARVHSVQPGSSCLPEVRFEQEVTTRYIFQLLSNLVWAPEARNVLLKTKLLSRFPELDARALVKSRRGQFVLSLWIQLLTSLSFTKQGQQMLFTQPLCVYPARLSLVSPNFRSPYSPVHSHTCVIGADMSDTLTACVRYSKPRDIREAALLTLRNLCTNSTFKSRLLTGDTHVLDCLRDLILSEMGSLNESENLIAIAVSSVEALIHGNQKVRALVRSSGFLRHLTQLWTNCQKTSCSGSLLPKIEHVMNLLQN</sequence>
<dbReference type="GO" id="GO:0010457">
    <property type="term" value="P:centriole-centriole cohesion"/>
    <property type="evidence" value="ECO:0007669"/>
    <property type="project" value="TreeGrafter"/>
</dbReference>
<feature type="compositionally biased region" description="Polar residues" evidence="1">
    <location>
        <begin position="915"/>
        <end position="927"/>
    </location>
</feature>
<feature type="region of interest" description="Disordered" evidence="1">
    <location>
        <begin position="2099"/>
        <end position="2121"/>
    </location>
</feature>
<accession>A0A4E0RVN9</accession>
<dbReference type="PANTHER" id="PTHR31691:SF1">
    <property type="entry name" value="ROTATIN"/>
    <property type="match status" value="1"/>
</dbReference>
<feature type="compositionally biased region" description="Polar residues" evidence="1">
    <location>
        <begin position="1764"/>
        <end position="1773"/>
    </location>
</feature>
<dbReference type="Proteomes" id="UP000230066">
    <property type="component" value="Unassembled WGS sequence"/>
</dbReference>
<keyword evidence="2" id="KW-0812">Transmembrane</keyword>
<organism evidence="4 5">
    <name type="scientific">Fasciola hepatica</name>
    <name type="common">Liver fluke</name>
    <dbReference type="NCBI Taxonomy" id="6192"/>
    <lineage>
        <taxon>Eukaryota</taxon>
        <taxon>Metazoa</taxon>
        <taxon>Spiralia</taxon>
        <taxon>Lophotrochozoa</taxon>
        <taxon>Platyhelminthes</taxon>
        <taxon>Trematoda</taxon>
        <taxon>Digenea</taxon>
        <taxon>Plagiorchiida</taxon>
        <taxon>Echinostomata</taxon>
        <taxon>Echinostomatoidea</taxon>
        <taxon>Fasciolidae</taxon>
        <taxon>Fasciola</taxon>
    </lineage>
</organism>
<gene>
    <name evidence="4" type="ORF">D915_003711</name>
</gene>
<feature type="compositionally biased region" description="Polar residues" evidence="1">
    <location>
        <begin position="1658"/>
        <end position="1669"/>
    </location>
</feature>
<evidence type="ECO:0000259" key="3">
    <source>
        <dbReference type="Pfam" id="PF14726"/>
    </source>
</evidence>
<dbReference type="InterPro" id="IPR016024">
    <property type="entry name" value="ARM-type_fold"/>
</dbReference>
<dbReference type="InterPro" id="IPR030791">
    <property type="entry name" value="Rotatin"/>
</dbReference>
<feature type="domain" description="Rotatin N-terminal" evidence="3">
    <location>
        <begin position="22"/>
        <end position="114"/>
    </location>
</feature>
<evidence type="ECO:0000313" key="4">
    <source>
        <dbReference type="EMBL" id="THD25397.1"/>
    </source>
</evidence>
<dbReference type="GO" id="GO:0007099">
    <property type="term" value="P:centriole replication"/>
    <property type="evidence" value="ECO:0007669"/>
    <property type="project" value="TreeGrafter"/>
</dbReference>
<keyword evidence="5" id="KW-1185">Reference proteome</keyword>
<feature type="region of interest" description="Disordered" evidence="1">
    <location>
        <begin position="915"/>
        <end position="937"/>
    </location>
</feature>
<dbReference type="GO" id="GO:0036064">
    <property type="term" value="C:ciliary basal body"/>
    <property type="evidence" value="ECO:0007669"/>
    <property type="project" value="InterPro"/>
</dbReference>
<proteinExistence type="predicted"/>
<evidence type="ECO:0000256" key="2">
    <source>
        <dbReference type="SAM" id="Phobius"/>
    </source>
</evidence>
<dbReference type="Pfam" id="PF14726">
    <property type="entry name" value="RTTN_N"/>
    <property type="match status" value="1"/>
</dbReference>
<dbReference type="GO" id="GO:0032053">
    <property type="term" value="P:ciliary basal body organization"/>
    <property type="evidence" value="ECO:0007669"/>
    <property type="project" value="TreeGrafter"/>
</dbReference>
<evidence type="ECO:0000256" key="1">
    <source>
        <dbReference type="SAM" id="MobiDB-lite"/>
    </source>
</evidence>
<keyword evidence="2" id="KW-0472">Membrane</keyword>
<dbReference type="SUPFAM" id="SSF48371">
    <property type="entry name" value="ARM repeat"/>
    <property type="match status" value="2"/>
</dbReference>
<feature type="region of interest" description="Disordered" evidence="1">
    <location>
        <begin position="1764"/>
        <end position="1791"/>
    </location>
</feature>
<dbReference type="GO" id="GO:0005813">
    <property type="term" value="C:centrosome"/>
    <property type="evidence" value="ECO:0007669"/>
    <property type="project" value="InterPro"/>
</dbReference>
<dbReference type="PANTHER" id="PTHR31691">
    <property type="entry name" value="ROTATIN"/>
    <property type="match status" value="1"/>
</dbReference>
<comment type="caution">
    <text evidence="4">The sequence shown here is derived from an EMBL/GenBank/DDBJ whole genome shotgun (WGS) entry which is preliminary data.</text>
</comment>
<dbReference type="InterPro" id="IPR029249">
    <property type="entry name" value="Rotatin_N"/>
</dbReference>
<evidence type="ECO:0000313" key="5">
    <source>
        <dbReference type="Proteomes" id="UP000230066"/>
    </source>
</evidence>